<proteinExistence type="predicted"/>
<dbReference type="OrthoDB" id="1758221at2"/>
<feature type="transmembrane region" description="Helical" evidence="6">
    <location>
        <begin position="115"/>
        <end position="134"/>
    </location>
</feature>
<feature type="transmembrane region" description="Helical" evidence="6">
    <location>
        <begin position="81"/>
        <end position="100"/>
    </location>
</feature>
<evidence type="ECO:0000256" key="3">
    <source>
        <dbReference type="ARBA" id="ARBA00022692"/>
    </source>
</evidence>
<dbReference type="InterPro" id="IPR051461">
    <property type="entry name" value="UPF0750_membrane"/>
</dbReference>
<comment type="subcellular location">
    <subcellularLocation>
        <location evidence="1">Cell membrane</location>
        <topology evidence="1">Multi-pass membrane protein</topology>
    </subcellularLocation>
</comment>
<feature type="transmembrane region" description="Helical" evidence="6">
    <location>
        <begin position="12"/>
        <end position="32"/>
    </location>
</feature>
<feature type="transmembrane region" description="Helical" evidence="6">
    <location>
        <begin position="155"/>
        <end position="176"/>
    </location>
</feature>
<comment type="caution">
    <text evidence="8">The sequence shown here is derived from an EMBL/GenBank/DDBJ whole genome shotgun (WGS) entry which is preliminary data.</text>
</comment>
<sequence>MRTLSLRDGIGRWAGLLAGTALYAFGIEYFILPNTLMEGGVTGVAVLLQYAFGFAPAISSLALNIPLFLIGWKQLGRESMFYTIAGTVLLSFFLWFWSFSVDRGWVVPFVSDNDFMLVVLYAGVTLGAGLGLVFRAGGTTGGVDIVARIVHRWRGWSMGQIILGLDVVILGTSLLVIEMEKVLYTLVSVFISSKVIDFIQEGAYAAKAFTILCSEPEKLASVITKELDRGVTLLPAVGAYSGQNRMMIYCVVSRFEIRKLKSLVRQHDRQAFIVINDVHDVLGEGFKEN</sequence>
<keyword evidence="5 6" id="KW-0472">Membrane</keyword>
<evidence type="ECO:0000256" key="1">
    <source>
        <dbReference type="ARBA" id="ARBA00004651"/>
    </source>
</evidence>
<gene>
    <name evidence="8" type="ORF">E6C55_14395</name>
</gene>
<dbReference type="PIRSF" id="PIRSF006483">
    <property type="entry name" value="Membrane_protein_YitT"/>
    <property type="match status" value="1"/>
</dbReference>
<evidence type="ECO:0000256" key="4">
    <source>
        <dbReference type="ARBA" id="ARBA00022989"/>
    </source>
</evidence>
<organism evidence="8 9">
    <name type="scientific">Cohnella fermenti</name>
    <dbReference type="NCBI Taxonomy" id="2565925"/>
    <lineage>
        <taxon>Bacteria</taxon>
        <taxon>Bacillati</taxon>
        <taxon>Bacillota</taxon>
        <taxon>Bacilli</taxon>
        <taxon>Bacillales</taxon>
        <taxon>Paenibacillaceae</taxon>
        <taxon>Cohnella</taxon>
    </lineage>
</organism>
<dbReference type="GO" id="GO:0005886">
    <property type="term" value="C:plasma membrane"/>
    <property type="evidence" value="ECO:0007669"/>
    <property type="project" value="UniProtKB-SubCell"/>
</dbReference>
<evidence type="ECO:0000259" key="7">
    <source>
        <dbReference type="Pfam" id="PF10035"/>
    </source>
</evidence>
<dbReference type="PANTHER" id="PTHR33545:SF10">
    <property type="entry name" value="UPF0750 MEMBRANE PROTEIN YPJC"/>
    <property type="match status" value="1"/>
</dbReference>
<protein>
    <submittedName>
        <fullName evidence="8">YitT family protein</fullName>
    </submittedName>
</protein>
<accession>A0A4S4BTJ9</accession>
<keyword evidence="2" id="KW-1003">Cell membrane</keyword>
<evidence type="ECO:0000256" key="2">
    <source>
        <dbReference type="ARBA" id="ARBA00022475"/>
    </source>
</evidence>
<dbReference type="InterPro" id="IPR003740">
    <property type="entry name" value="YitT"/>
</dbReference>
<reference evidence="8 9" key="1">
    <citation type="submission" date="2019-04" db="EMBL/GenBank/DDBJ databases">
        <title>Cohnella sp. nov. isolated from preserved vegetables.</title>
        <authorList>
            <person name="Lin S.-Y."/>
            <person name="Hung M.-H."/>
            <person name="Young C.-C."/>
        </authorList>
    </citation>
    <scope>NUCLEOTIDE SEQUENCE [LARGE SCALE GENOMIC DNA]</scope>
    <source>
        <strain evidence="8 9">CC-MHH1044</strain>
    </source>
</reference>
<dbReference type="EMBL" id="SSOB01000016">
    <property type="protein sequence ID" value="THF78396.1"/>
    <property type="molecule type" value="Genomic_DNA"/>
</dbReference>
<dbReference type="PANTHER" id="PTHR33545">
    <property type="entry name" value="UPF0750 MEMBRANE PROTEIN YITT-RELATED"/>
    <property type="match status" value="1"/>
</dbReference>
<keyword evidence="3 6" id="KW-0812">Transmembrane</keyword>
<dbReference type="AlphaFoldDB" id="A0A4S4BTJ9"/>
<dbReference type="InterPro" id="IPR015867">
    <property type="entry name" value="N-reg_PII/ATP_PRibTrfase_C"/>
</dbReference>
<evidence type="ECO:0000313" key="8">
    <source>
        <dbReference type="EMBL" id="THF78396.1"/>
    </source>
</evidence>
<feature type="domain" description="DUF2179" evidence="7">
    <location>
        <begin position="229"/>
        <end position="283"/>
    </location>
</feature>
<evidence type="ECO:0000256" key="5">
    <source>
        <dbReference type="ARBA" id="ARBA00023136"/>
    </source>
</evidence>
<dbReference type="Pfam" id="PF10035">
    <property type="entry name" value="DUF2179"/>
    <property type="match status" value="1"/>
</dbReference>
<dbReference type="Gene3D" id="3.30.70.120">
    <property type="match status" value="1"/>
</dbReference>
<evidence type="ECO:0000313" key="9">
    <source>
        <dbReference type="Proteomes" id="UP000310636"/>
    </source>
</evidence>
<evidence type="ECO:0000256" key="6">
    <source>
        <dbReference type="SAM" id="Phobius"/>
    </source>
</evidence>
<keyword evidence="9" id="KW-1185">Reference proteome</keyword>
<dbReference type="RefSeq" id="WP_136370492.1">
    <property type="nucleotide sequence ID" value="NZ_SSOB01000016.1"/>
</dbReference>
<dbReference type="Proteomes" id="UP000310636">
    <property type="component" value="Unassembled WGS sequence"/>
</dbReference>
<name>A0A4S4BTJ9_9BACL</name>
<keyword evidence="4 6" id="KW-1133">Transmembrane helix</keyword>
<dbReference type="CDD" id="cd16380">
    <property type="entry name" value="YitT_C"/>
    <property type="match status" value="1"/>
</dbReference>
<feature type="transmembrane region" description="Helical" evidence="6">
    <location>
        <begin position="44"/>
        <end position="69"/>
    </location>
</feature>
<dbReference type="Pfam" id="PF02588">
    <property type="entry name" value="YitT_membrane"/>
    <property type="match status" value="1"/>
</dbReference>
<dbReference type="InterPro" id="IPR019264">
    <property type="entry name" value="DUF2179"/>
</dbReference>